<gene>
    <name evidence="2" type="ORF">EM932_04930</name>
</gene>
<evidence type="ECO:0000256" key="1">
    <source>
        <dbReference type="SAM" id="Phobius"/>
    </source>
</evidence>
<name>A0A4S1E010_9FLAO</name>
<protein>
    <submittedName>
        <fullName evidence="2">Uncharacterized protein</fullName>
    </submittedName>
</protein>
<dbReference type="EMBL" id="SRSO01000005">
    <property type="protein sequence ID" value="TGV03759.1"/>
    <property type="molecule type" value="Genomic_DNA"/>
</dbReference>
<keyword evidence="1" id="KW-0472">Membrane</keyword>
<keyword evidence="3" id="KW-1185">Reference proteome</keyword>
<dbReference type="RefSeq" id="WP_135876064.1">
    <property type="nucleotide sequence ID" value="NZ_SRSO01000005.1"/>
</dbReference>
<comment type="caution">
    <text evidence="2">The sequence shown here is derived from an EMBL/GenBank/DDBJ whole genome shotgun (WGS) entry which is preliminary data.</text>
</comment>
<dbReference type="AlphaFoldDB" id="A0A4S1E010"/>
<sequence>MRELKDFDSYWLAKGQETVNGTFVNLNKHLTNYNNYLKALLGFYTLIGLTANLITSTTDVKVYLAFVLPYIILFLAMFKISVGQSVQLEKLDLRSPLQINDAYGKLVLGLKKDITQAKKWVALATIAILIGGSVALYSINIEKEEREKREKIDKRKDKILNYEDENLKEYKKAQKINLTRNIKENTISIAAKFSEDKKIALKFVNLKKDTVIKIIDVPKLCDYKLDVENIEELIETTVK</sequence>
<keyword evidence="1" id="KW-0812">Transmembrane</keyword>
<accession>A0A4S1E010</accession>
<dbReference type="OrthoDB" id="9954738at2"/>
<keyword evidence="1" id="KW-1133">Transmembrane helix</keyword>
<feature type="transmembrane region" description="Helical" evidence="1">
    <location>
        <begin position="120"/>
        <end position="139"/>
    </location>
</feature>
<feature type="transmembrane region" description="Helical" evidence="1">
    <location>
        <begin position="36"/>
        <end position="55"/>
    </location>
</feature>
<evidence type="ECO:0000313" key="3">
    <source>
        <dbReference type="Proteomes" id="UP000307602"/>
    </source>
</evidence>
<proteinExistence type="predicted"/>
<dbReference type="Proteomes" id="UP000307602">
    <property type="component" value="Unassembled WGS sequence"/>
</dbReference>
<organism evidence="2 3">
    <name type="scientific">Flavivirga rizhaonensis</name>
    <dbReference type="NCBI Taxonomy" id="2559571"/>
    <lineage>
        <taxon>Bacteria</taxon>
        <taxon>Pseudomonadati</taxon>
        <taxon>Bacteroidota</taxon>
        <taxon>Flavobacteriia</taxon>
        <taxon>Flavobacteriales</taxon>
        <taxon>Flavobacteriaceae</taxon>
        <taxon>Flavivirga</taxon>
    </lineage>
</organism>
<reference evidence="2 3" key="1">
    <citation type="submission" date="2019-04" db="EMBL/GenBank/DDBJ databases">
        <authorList>
            <person name="Liu A."/>
        </authorList>
    </citation>
    <scope>NUCLEOTIDE SEQUENCE [LARGE SCALE GENOMIC DNA]</scope>
    <source>
        <strain evidence="2 3">RZ03</strain>
    </source>
</reference>
<feature type="transmembrane region" description="Helical" evidence="1">
    <location>
        <begin position="62"/>
        <end position="82"/>
    </location>
</feature>
<evidence type="ECO:0000313" key="2">
    <source>
        <dbReference type="EMBL" id="TGV03759.1"/>
    </source>
</evidence>